<gene>
    <name evidence="1" type="ORF">FF011L_22350</name>
</gene>
<keyword evidence="2" id="KW-1185">Reference proteome</keyword>
<dbReference type="KEGG" id="rml:FF011L_22350"/>
<organism evidence="1 2">
    <name type="scientific">Roseimaritima multifibrata</name>
    <dbReference type="NCBI Taxonomy" id="1930274"/>
    <lineage>
        <taxon>Bacteria</taxon>
        <taxon>Pseudomonadati</taxon>
        <taxon>Planctomycetota</taxon>
        <taxon>Planctomycetia</taxon>
        <taxon>Pirellulales</taxon>
        <taxon>Pirellulaceae</taxon>
        <taxon>Roseimaritima</taxon>
    </lineage>
</organism>
<sequence>MSDGFNSARPSLSAVVLAQRATDKPGSVARWAFLFAIPTPKAYAASKYLSPSGLRVHAAPSRLLNGCKPVIY</sequence>
<proteinExistence type="predicted"/>
<dbReference type="AlphaFoldDB" id="A0A517MEZ6"/>
<reference evidence="1 2" key="1">
    <citation type="submission" date="2019-02" db="EMBL/GenBank/DDBJ databases">
        <title>Deep-cultivation of Planctomycetes and their phenomic and genomic characterization uncovers novel biology.</title>
        <authorList>
            <person name="Wiegand S."/>
            <person name="Jogler M."/>
            <person name="Boedeker C."/>
            <person name="Pinto D."/>
            <person name="Vollmers J."/>
            <person name="Rivas-Marin E."/>
            <person name="Kohn T."/>
            <person name="Peeters S.H."/>
            <person name="Heuer A."/>
            <person name="Rast P."/>
            <person name="Oberbeckmann S."/>
            <person name="Bunk B."/>
            <person name="Jeske O."/>
            <person name="Meyerdierks A."/>
            <person name="Storesund J.E."/>
            <person name="Kallscheuer N."/>
            <person name="Luecker S."/>
            <person name="Lage O.M."/>
            <person name="Pohl T."/>
            <person name="Merkel B.J."/>
            <person name="Hornburger P."/>
            <person name="Mueller R.-W."/>
            <person name="Bruemmer F."/>
            <person name="Labrenz M."/>
            <person name="Spormann A.M."/>
            <person name="Op den Camp H."/>
            <person name="Overmann J."/>
            <person name="Amann R."/>
            <person name="Jetten M.S.M."/>
            <person name="Mascher T."/>
            <person name="Medema M.H."/>
            <person name="Devos D.P."/>
            <person name="Kaster A.-K."/>
            <person name="Ovreas L."/>
            <person name="Rohde M."/>
            <person name="Galperin M.Y."/>
            <person name="Jogler C."/>
        </authorList>
    </citation>
    <scope>NUCLEOTIDE SEQUENCE [LARGE SCALE GENOMIC DNA]</scope>
    <source>
        <strain evidence="1 2">FF011L</strain>
    </source>
</reference>
<dbReference type="EMBL" id="CP036262">
    <property type="protein sequence ID" value="QDS93465.1"/>
    <property type="molecule type" value="Genomic_DNA"/>
</dbReference>
<name>A0A517MEZ6_9BACT</name>
<evidence type="ECO:0000313" key="2">
    <source>
        <dbReference type="Proteomes" id="UP000320672"/>
    </source>
</evidence>
<protein>
    <submittedName>
        <fullName evidence="1">Uncharacterized protein</fullName>
    </submittedName>
</protein>
<evidence type="ECO:0000313" key="1">
    <source>
        <dbReference type="EMBL" id="QDS93465.1"/>
    </source>
</evidence>
<accession>A0A517MEZ6</accession>
<dbReference type="Proteomes" id="UP000320672">
    <property type="component" value="Chromosome"/>
</dbReference>